<feature type="non-terminal residue" evidence="2">
    <location>
        <position position="1"/>
    </location>
</feature>
<dbReference type="AlphaFoldDB" id="X1EN90"/>
<protein>
    <recommendedName>
        <fullName evidence="1">4Fe-4S ferredoxin-type domain-containing protein</fullName>
    </recommendedName>
</protein>
<reference evidence="2" key="1">
    <citation type="journal article" date="2014" name="Front. Microbiol.">
        <title>High frequency of phylogenetically diverse reductive dehalogenase-homologous genes in deep subseafloor sedimentary metagenomes.</title>
        <authorList>
            <person name="Kawai M."/>
            <person name="Futagami T."/>
            <person name="Toyoda A."/>
            <person name="Takaki Y."/>
            <person name="Nishi S."/>
            <person name="Hori S."/>
            <person name="Arai W."/>
            <person name="Tsubouchi T."/>
            <person name="Morono Y."/>
            <person name="Uchiyama I."/>
            <person name="Ito T."/>
            <person name="Fujiyama A."/>
            <person name="Inagaki F."/>
            <person name="Takami H."/>
        </authorList>
    </citation>
    <scope>NUCLEOTIDE SEQUENCE</scope>
    <source>
        <strain evidence="2">Expedition CK06-06</strain>
    </source>
</reference>
<dbReference type="EMBL" id="BART01039603">
    <property type="protein sequence ID" value="GAH21825.1"/>
    <property type="molecule type" value="Genomic_DNA"/>
</dbReference>
<dbReference type="PROSITE" id="PS51379">
    <property type="entry name" value="4FE4S_FER_2"/>
    <property type="match status" value="1"/>
</dbReference>
<accession>X1EN90</accession>
<dbReference type="InterPro" id="IPR017896">
    <property type="entry name" value="4Fe4S_Fe-S-bd"/>
</dbReference>
<name>X1EN90_9ZZZZ</name>
<dbReference type="PROSITE" id="PS00198">
    <property type="entry name" value="4FE4S_FER_1"/>
    <property type="match status" value="1"/>
</dbReference>
<comment type="caution">
    <text evidence="2">The sequence shown here is derived from an EMBL/GenBank/DDBJ whole genome shotgun (WGS) entry which is preliminary data.</text>
</comment>
<evidence type="ECO:0000313" key="2">
    <source>
        <dbReference type="EMBL" id="GAH21825.1"/>
    </source>
</evidence>
<dbReference type="InterPro" id="IPR017900">
    <property type="entry name" value="4Fe4S_Fe_S_CS"/>
</dbReference>
<feature type="domain" description="4Fe-4S ferredoxin-type" evidence="1">
    <location>
        <begin position="92"/>
        <end position="116"/>
    </location>
</feature>
<gene>
    <name evidence="2" type="ORF">S01H4_64994</name>
</gene>
<sequence>DTKNMVLPPEQGYHATKEQALEHVAKAMAEGLVPAIGRNVAEAEGGHGVEDTGKFLSGCFCCECCCMAVKAAQYGVRSASMFGDSSNSLKGMTIALDEDKCIGCGKCVEVCPFKLR</sequence>
<dbReference type="SUPFAM" id="SSF54862">
    <property type="entry name" value="4Fe-4S ferredoxins"/>
    <property type="match status" value="1"/>
</dbReference>
<proteinExistence type="predicted"/>
<dbReference type="Pfam" id="PF00037">
    <property type="entry name" value="Fer4"/>
    <property type="match status" value="1"/>
</dbReference>
<organism evidence="2">
    <name type="scientific">marine sediment metagenome</name>
    <dbReference type="NCBI Taxonomy" id="412755"/>
    <lineage>
        <taxon>unclassified sequences</taxon>
        <taxon>metagenomes</taxon>
        <taxon>ecological metagenomes</taxon>
    </lineage>
</organism>
<feature type="non-terminal residue" evidence="2">
    <location>
        <position position="116"/>
    </location>
</feature>
<evidence type="ECO:0000259" key="1">
    <source>
        <dbReference type="PROSITE" id="PS51379"/>
    </source>
</evidence>
<dbReference type="Gene3D" id="3.30.70.20">
    <property type="match status" value="1"/>
</dbReference>